<evidence type="ECO:0000313" key="2">
    <source>
        <dbReference type="Proteomes" id="UP001243375"/>
    </source>
</evidence>
<protein>
    <submittedName>
        <fullName evidence="1">Uncharacterized protein</fullName>
    </submittedName>
</protein>
<gene>
    <name evidence="1" type="ORF">QFC22_001976</name>
</gene>
<comment type="caution">
    <text evidence="1">The sequence shown here is derived from an EMBL/GenBank/DDBJ whole genome shotgun (WGS) entry which is preliminary data.</text>
</comment>
<keyword evidence="2" id="KW-1185">Reference proteome</keyword>
<organism evidence="1 2">
    <name type="scientific">Naganishia vaughanmartiniae</name>
    <dbReference type="NCBI Taxonomy" id="1424756"/>
    <lineage>
        <taxon>Eukaryota</taxon>
        <taxon>Fungi</taxon>
        <taxon>Dikarya</taxon>
        <taxon>Basidiomycota</taxon>
        <taxon>Agaricomycotina</taxon>
        <taxon>Tremellomycetes</taxon>
        <taxon>Filobasidiales</taxon>
        <taxon>Filobasidiaceae</taxon>
        <taxon>Naganishia</taxon>
    </lineage>
</organism>
<evidence type="ECO:0000313" key="1">
    <source>
        <dbReference type="EMBL" id="KAJ9122547.1"/>
    </source>
</evidence>
<dbReference type="EMBL" id="JASBWU010000004">
    <property type="protein sequence ID" value="KAJ9122547.1"/>
    <property type="molecule type" value="Genomic_DNA"/>
</dbReference>
<dbReference type="Proteomes" id="UP001243375">
    <property type="component" value="Unassembled WGS sequence"/>
</dbReference>
<name>A0ACC2XH03_9TREE</name>
<accession>A0ACC2XH03</accession>
<sequence length="913" mass="96849">MAPEVISKGRLYDTKADIWSFGITVLEMAYGEPPMSGQSAQSVFSAMNKGFEPPKLEGGDWSREMADFVTTCLQEDPESRPTAEELSKLKFIKSHAKTPLHHLNELLVNLEAWKNKGNQRISLAPGVGGASTDDSDDSFGTDGDDEDAWQFNTVTSRLEVEIGSGNGPMSLSDGVSTESISAETPSTYTNSSQNSATESMNAPRSLRRLFENNDGPQPNSFKFPFMNVDSSSTPSTFSRSGSFGQAGSTFSLPSNSANSTNASASTPTASTFAAASLNAGNKSEFNTIRLPTDDDSDEEDALPISGGSRYGSFGAGGHGDTMIPSQASYSNGNYNGFAAPRGDPGQGSRQSHNLAQIVIPGAEDTIKFGGSGGSIHIGQDLASSPDEASYGGHGFNGGSSSAFGSEAGFGFGSAVGFNSKWAMNSNSSPTTVKFLPGRHGNYSSDDPGVELNSSPSPPRATSRPGFRRAETENTNIMQHHLKTSSSMDPSADSTAPYYTSNEAFAFPSRPSSPFSQPQRDQSSARLFHNQQQQQKQYQQQYQHSNEHAMVLPSAPVSIEQGSGRSVSSGLTRMPYGTTSTGSNKMSEPPSRMVPMLDSASRPGMLRQASVAVMENTSGSSSRPGSTPTSPQPNTFSSRGQNAPANRIPHRHRSSKASLGSGDSGRSYSLANDRDHAYPLPQSGPSSSGSASMSRNRSQSTGGAESDVSSAAGGYGAVEPLLSATLDLKEALRVGTLHTAILLVSSFDELPSYPQPPRPIIDTGDFLPSAPMGPTTSAFRHFASVPSPLAATPPVASYPRSAITDANTMRKIPSSPTQSRGPQITSSPKQMSANWGRQNTFTSVDEDAIAPLDVMTLDDPDVLFDRLETSARDLTKWLRMMETSLDDILTPLPQPEGNQTKVDEDTLDMPPMYA</sequence>
<proteinExistence type="predicted"/>
<reference evidence="1" key="1">
    <citation type="submission" date="2023-04" db="EMBL/GenBank/DDBJ databases">
        <title>Draft Genome sequencing of Naganishia species isolated from polar environments using Oxford Nanopore Technology.</title>
        <authorList>
            <person name="Leo P."/>
            <person name="Venkateswaran K."/>
        </authorList>
    </citation>
    <scope>NUCLEOTIDE SEQUENCE</scope>
    <source>
        <strain evidence="1">MNA-CCFEE 5425</strain>
    </source>
</reference>